<keyword evidence="3" id="KW-1185">Reference proteome</keyword>
<dbReference type="Proteomes" id="UP000663832">
    <property type="component" value="Unassembled WGS sequence"/>
</dbReference>
<gene>
    <name evidence="1" type="ORF">BJG266_LOCUS28037</name>
    <name evidence="2" type="ORF">QVE165_LOCUS44309</name>
</gene>
<dbReference type="AlphaFoldDB" id="A0A814XY89"/>
<evidence type="ECO:0000313" key="2">
    <source>
        <dbReference type="EMBL" id="CAF1513901.1"/>
    </source>
</evidence>
<proteinExistence type="predicted"/>
<comment type="caution">
    <text evidence="1">The sequence shown here is derived from an EMBL/GenBank/DDBJ whole genome shotgun (WGS) entry which is preliminary data.</text>
</comment>
<name>A0A814XY89_9BILA</name>
<accession>A0A814XY89</accession>
<reference evidence="1" key="1">
    <citation type="submission" date="2021-02" db="EMBL/GenBank/DDBJ databases">
        <authorList>
            <person name="Nowell W R."/>
        </authorList>
    </citation>
    <scope>NUCLEOTIDE SEQUENCE</scope>
</reference>
<organism evidence="1 4">
    <name type="scientific">Adineta steineri</name>
    <dbReference type="NCBI Taxonomy" id="433720"/>
    <lineage>
        <taxon>Eukaryota</taxon>
        <taxon>Metazoa</taxon>
        <taxon>Spiralia</taxon>
        <taxon>Gnathifera</taxon>
        <taxon>Rotifera</taxon>
        <taxon>Eurotatoria</taxon>
        <taxon>Bdelloidea</taxon>
        <taxon>Adinetida</taxon>
        <taxon>Adinetidae</taxon>
        <taxon>Adineta</taxon>
    </lineage>
</organism>
<evidence type="ECO:0000313" key="3">
    <source>
        <dbReference type="Proteomes" id="UP000663832"/>
    </source>
</evidence>
<feature type="non-terminal residue" evidence="1">
    <location>
        <position position="1"/>
    </location>
</feature>
<sequence>IPDNWYPSKKPVNLIDGAEYILRLYLSRPVEFGANVDGTFVPDPFQLGTSPTTKDILCLIYNAICGAASATTLSMIAADLNSIFVSGSIGCTRYTPKA</sequence>
<dbReference type="OrthoDB" id="9974946at2759"/>
<dbReference type="EMBL" id="CAJNOI010000276">
    <property type="protein sequence ID" value="CAF1222047.1"/>
    <property type="molecule type" value="Genomic_DNA"/>
</dbReference>
<evidence type="ECO:0000313" key="1">
    <source>
        <dbReference type="EMBL" id="CAF1222047.1"/>
    </source>
</evidence>
<dbReference type="Proteomes" id="UP000663877">
    <property type="component" value="Unassembled WGS sequence"/>
</dbReference>
<protein>
    <submittedName>
        <fullName evidence="1">Uncharacterized protein</fullName>
    </submittedName>
</protein>
<dbReference type="EMBL" id="CAJNOM010000591">
    <property type="protein sequence ID" value="CAF1513901.1"/>
    <property type="molecule type" value="Genomic_DNA"/>
</dbReference>
<evidence type="ECO:0000313" key="4">
    <source>
        <dbReference type="Proteomes" id="UP000663877"/>
    </source>
</evidence>